<evidence type="ECO:0000313" key="1">
    <source>
        <dbReference type="EMBL" id="GFT79620.1"/>
    </source>
</evidence>
<gene>
    <name evidence="1" type="ORF">NPIL_142721</name>
</gene>
<reference evidence="1" key="1">
    <citation type="submission" date="2020-08" db="EMBL/GenBank/DDBJ databases">
        <title>Multicomponent nature underlies the extraordinary mechanical properties of spider dragline silk.</title>
        <authorList>
            <person name="Kono N."/>
            <person name="Nakamura H."/>
            <person name="Mori M."/>
            <person name="Yoshida Y."/>
            <person name="Ohtoshi R."/>
            <person name="Malay A.D."/>
            <person name="Moran D.A.P."/>
            <person name="Tomita M."/>
            <person name="Numata K."/>
            <person name="Arakawa K."/>
        </authorList>
    </citation>
    <scope>NUCLEOTIDE SEQUENCE</scope>
</reference>
<sequence>MSTTEKLSILKRKRTTPRIAITKLSTKLNYSNSTQTDIEFKAERLQIKLNELTLADDEIHDFLNDQEYSEDIIEYEKYSENVHLLSQGLILLDL</sequence>
<name>A0A8X6U6J5_NEPPI</name>
<dbReference type="Proteomes" id="UP000887013">
    <property type="component" value="Unassembled WGS sequence"/>
</dbReference>
<protein>
    <submittedName>
        <fullName evidence="1">Uncharacterized protein</fullName>
    </submittedName>
</protein>
<proteinExistence type="predicted"/>
<comment type="caution">
    <text evidence="1">The sequence shown here is derived from an EMBL/GenBank/DDBJ whole genome shotgun (WGS) entry which is preliminary data.</text>
</comment>
<dbReference type="EMBL" id="BMAW01071772">
    <property type="protein sequence ID" value="GFT79620.1"/>
    <property type="molecule type" value="Genomic_DNA"/>
</dbReference>
<keyword evidence="2" id="KW-1185">Reference proteome</keyword>
<organism evidence="1 2">
    <name type="scientific">Nephila pilipes</name>
    <name type="common">Giant wood spider</name>
    <name type="synonym">Nephila maculata</name>
    <dbReference type="NCBI Taxonomy" id="299642"/>
    <lineage>
        <taxon>Eukaryota</taxon>
        <taxon>Metazoa</taxon>
        <taxon>Ecdysozoa</taxon>
        <taxon>Arthropoda</taxon>
        <taxon>Chelicerata</taxon>
        <taxon>Arachnida</taxon>
        <taxon>Araneae</taxon>
        <taxon>Araneomorphae</taxon>
        <taxon>Entelegynae</taxon>
        <taxon>Araneoidea</taxon>
        <taxon>Nephilidae</taxon>
        <taxon>Nephila</taxon>
    </lineage>
</organism>
<dbReference type="OrthoDB" id="6422484at2759"/>
<dbReference type="AlphaFoldDB" id="A0A8X6U6J5"/>
<accession>A0A8X6U6J5</accession>
<evidence type="ECO:0000313" key="2">
    <source>
        <dbReference type="Proteomes" id="UP000887013"/>
    </source>
</evidence>